<proteinExistence type="predicted"/>
<dbReference type="InterPro" id="IPR010287">
    <property type="entry name" value="DUF892_YciF-like"/>
</dbReference>
<gene>
    <name evidence="1" type="ORF">LCGC14_0032560</name>
</gene>
<dbReference type="Gene3D" id="1.20.1260.10">
    <property type="match status" value="1"/>
</dbReference>
<comment type="caution">
    <text evidence="1">The sequence shown here is derived from an EMBL/GenBank/DDBJ whole genome shotgun (WGS) entry which is preliminary data.</text>
</comment>
<dbReference type="InterPro" id="IPR009078">
    <property type="entry name" value="Ferritin-like_SF"/>
</dbReference>
<sequence>MTETNVKTGTLVDWLRDAHAMEQQAETMLKAQSQRLEHYPQLKARIDQHIEETYGQQKLLEGCLQRLGASPSAVKDIAGKLSAFGQGVAGGFMTDEVIKGAMSGYIFEHMEIASYTVLIAAAKAVGDVETQRACEQILPQEEAMAAWLRDHLPELTTAFLGRLADPEAASKR</sequence>
<reference evidence="1" key="1">
    <citation type="journal article" date="2015" name="Nature">
        <title>Complex archaea that bridge the gap between prokaryotes and eukaryotes.</title>
        <authorList>
            <person name="Spang A."/>
            <person name="Saw J.H."/>
            <person name="Jorgensen S.L."/>
            <person name="Zaremba-Niedzwiedzka K."/>
            <person name="Martijn J."/>
            <person name="Lind A.E."/>
            <person name="van Eijk R."/>
            <person name="Schleper C."/>
            <person name="Guy L."/>
            <person name="Ettema T.J."/>
        </authorList>
    </citation>
    <scope>NUCLEOTIDE SEQUENCE</scope>
</reference>
<dbReference type="EMBL" id="LAZR01000006">
    <property type="protein sequence ID" value="KKO09760.1"/>
    <property type="molecule type" value="Genomic_DNA"/>
</dbReference>
<organism evidence="1">
    <name type="scientific">marine sediment metagenome</name>
    <dbReference type="NCBI Taxonomy" id="412755"/>
    <lineage>
        <taxon>unclassified sequences</taxon>
        <taxon>metagenomes</taxon>
        <taxon>ecological metagenomes</taxon>
    </lineage>
</organism>
<dbReference type="AlphaFoldDB" id="A0A0F9W0C7"/>
<protein>
    <submittedName>
        <fullName evidence="1">Uncharacterized protein</fullName>
    </submittedName>
</protein>
<dbReference type="InterPro" id="IPR012347">
    <property type="entry name" value="Ferritin-like"/>
</dbReference>
<dbReference type="SUPFAM" id="SSF47240">
    <property type="entry name" value="Ferritin-like"/>
    <property type="match status" value="1"/>
</dbReference>
<dbReference type="Pfam" id="PF05974">
    <property type="entry name" value="DUF892"/>
    <property type="match status" value="1"/>
</dbReference>
<name>A0A0F9W0C7_9ZZZZ</name>
<evidence type="ECO:0000313" key="1">
    <source>
        <dbReference type="EMBL" id="KKO09760.1"/>
    </source>
</evidence>
<accession>A0A0F9W0C7</accession>
<dbReference type="CDD" id="cd00657">
    <property type="entry name" value="Ferritin_like"/>
    <property type="match status" value="1"/>
</dbReference>